<feature type="domain" description="Tryptophan synthase beta chain-like PALP" evidence="13">
    <location>
        <begin position="62"/>
        <end position="386"/>
    </location>
</feature>
<evidence type="ECO:0000256" key="1">
    <source>
        <dbReference type="ARBA" id="ARBA00001933"/>
    </source>
</evidence>
<keyword evidence="15" id="KW-1185">Reference proteome</keyword>
<dbReference type="InterPro" id="IPR006653">
    <property type="entry name" value="Trp_synth_b_CS"/>
</dbReference>
<dbReference type="InterPro" id="IPR036052">
    <property type="entry name" value="TrpB-like_PALP_sf"/>
</dbReference>
<evidence type="ECO:0000256" key="7">
    <source>
        <dbReference type="ARBA" id="ARBA00022822"/>
    </source>
</evidence>
<evidence type="ECO:0000259" key="13">
    <source>
        <dbReference type="Pfam" id="PF00291"/>
    </source>
</evidence>
<dbReference type="InterPro" id="IPR023026">
    <property type="entry name" value="Trp_synth_beta/beta-like"/>
</dbReference>
<comment type="catalytic activity">
    <reaction evidence="11 12">
        <text>(1S,2R)-1-C-(indol-3-yl)glycerol 3-phosphate + L-serine = D-glyceraldehyde 3-phosphate + L-tryptophan + H2O</text>
        <dbReference type="Rhea" id="RHEA:10532"/>
        <dbReference type="ChEBI" id="CHEBI:15377"/>
        <dbReference type="ChEBI" id="CHEBI:33384"/>
        <dbReference type="ChEBI" id="CHEBI:57912"/>
        <dbReference type="ChEBI" id="CHEBI:58866"/>
        <dbReference type="ChEBI" id="CHEBI:59776"/>
        <dbReference type="EC" id="4.2.1.20"/>
    </reaction>
</comment>
<evidence type="ECO:0000256" key="12">
    <source>
        <dbReference type="HAMAP-Rule" id="MF_00133"/>
    </source>
</evidence>
<proteinExistence type="inferred from homology"/>
<reference evidence="14 15" key="1">
    <citation type="submission" date="2020-10" db="EMBL/GenBank/DDBJ databases">
        <title>Phylogeny of dyella-like bacteria.</title>
        <authorList>
            <person name="Fu J."/>
        </authorList>
    </citation>
    <scope>NUCLEOTIDE SEQUENCE [LARGE SCALE GENOMIC DNA]</scope>
    <source>
        <strain evidence="14 15">DKC-1</strain>
    </source>
</reference>
<evidence type="ECO:0000256" key="6">
    <source>
        <dbReference type="ARBA" id="ARBA00022605"/>
    </source>
</evidence>
<gene>
    <name evidence="12 14" type="primary">trpB</name>
    <name evidence="14" type="ORF">ISP14_14295</name>
</gene>
<protein>
    <recommendedName>
        <fullName evidence="12">Tryptophan synthase beta chain</fullName>
        <ecNumber evidence="12">4.2.1.20</ecNumber>
    </recommendedName>
</protein>
<evidence type="ECO:0000313" key="14">
    <source>
        <dbReference type="EMBL" id="MFK2931963.1"/>
    </source>
</evidence>
<comment type="caution">
    <text evidence="14">The sequence shown here is derived from an EMBL/GenBank/DDBJ whole genome shotgun (WGS) entry which is preliminary data.</text>
</comment>
<dbReference type="RefSeq" id="WP_404541088.1">
    <property type="nucleotide sequence ID" value="NZ_JADIKL010000008.1"/>
</dbReference>
<dbReference type="NCBIfam" id="TIGR00263">
    <property type="entry name" value="trpB"/>
    <property type="match status" value="1"/>
</dbReference>
<dbReference type="Proteomes" id="UP001620397">
    <property type="component" value="Unassembled WGS sequence"/>
</dbReference>
<accession>A0ABW8KM45</accession>
<sequence length="403" mass="43230">MPEIRDFHAFPDAQGRFGQFGGSYVAETLMAPLAELTDAYLRLRKDPAFIAELDRDLTHYVGRPSPVYFAERLTKHVGGARILLKREDLNHTGAHKINNTVGQALVARHMGKTRIIAETGAGQHGVASATVAARLGLKCVVYMGATDIERQKINVYRMKLLGAEVVPVTSGSKTLKDALNEAMRDWVTNVADTFYIIGTVAGPHPYPLMVRDFNAIVGREARAQLLEQYGRLPDVLTACVGGGSNAIGLFHAFLNDRDVRIVGAEAAGEGIATGHHAASLAAGRPGVLHGNRTYVLCDDDGQITETHSVSAGLDYPGVGPEHAFLKDAGRADYVGVTDDEALEAFHLLARTEGILAALESSHAVAQAIKLAREYPKDGIVLCNLSGRGDKDVHTIAAREGVQV</sequence>
<feature type="modified residue" description="N6-(pyridoxal phosphate)lysine" evidence="12">
    <location>
        <position position="96"/>
    </location>
</feature>
<dbReference type="CDD" id="cd06446">
    <property type="entry name" value="Trp-synth_B"/>
    <property type="match status" value="1"/>
</dbReference>
<name>A0ABW8KM45_9GAMM</name>
<dbReference type="PROSITE" id="PS00168">
    <property type="entry name" value="TRP_SYNTHASE_BETA"/>
    <property type="match status" value="1"/>
</dbReference>
<evidence type="ECO:0000256" key="3">
    <source>
        <dbReference type="ARBA" id="ARBA00004733"/>
    </source>
</evidence>
<comment type="subunit">
    <text evidence="5 12">Tetramer of two alpha and two beta chains.</text>
</comment>
<dbReference type="GO" id="GO:0004834">
    <property type="term" value="F:tryptophan synthase activity"/>
    <property type="evidence" value="ECO:0007669"/>
    <property type="project" value="UniProtKB-EC"/>
</dbReference>
<keyword evidence="8 12" id="KW-0663">Pyridoxal phosphate</keyword>
<evidence type="ECO:0000313" key="15">
    <source>
        <dbReference type="Proteomes" id="UP001620397"/>
    </source>
</evidence>
<comment type="function">
    <text evidence="2 12">The beta subunit is responsible for the synthesis of L-tryptophan from indole and L-serine.</text>
</comment>
<evidence type="ECO:0000256" key="10">
    <source>
        <dbReference type="ARBA" id="ARBA00023239"/>
    </source>
</evidence>
<comment type="pathway">
    <text evidence="3 12">Amino-acid biosynthesis; L-tryptophan biosynthesis; L-tryptophan from chorismate: step 5/5.</text>
</comment>
<comment type="similarity">
    <text evidence="4 12">Belongs to the TrpB family.</text>
</comment>
<evidence type="ECO:0000256" key="4">
    <source>
        <dbReference type="ARBA" id="ARBA00009982"/>
    </source>
</evidence>
<evidence type="ECO:0000256" key="9">
    <source>
        <dbReference type="ARBA" id="ARBA00023141"/>
    </source>
</evidence>
<dbReference type="EC" id="4.2.1.20" evidence="12"/>
<dbReference type="PANTHER" id="PTHR48077">
    <property type="entry name" value="TRYPTOPHAN SYNTHASE-RELATED"/>
    <property type="match status" value="1"/>
</dbReference>
<evidence type="ECO:0000256" key="11">
    <source>
        <dbReference type="ARBA" id="ARBA00049047"/>
    </source>
</evidence>
<keyword evidence="7 12" id="KW-0822">Tryptophan biosynthesis</keyword>
<evidence type="ECO:0000256" key="5">
    <source>
        <dbReference type="ARBA" id="ARBA00011270"/>
    </source>
</evidence>
<keyword evidence="9 12" id="KW-0057">Aromatic amino acid biosynthesis</keyword>
<dbReference type="PIRSF" id="PIRSF001413">
    <property type="entry name" value="Trp_syn_beta"/>
    <property type="match status" value="1"/>
</dbReference>
<dbReference type="HAMAP" id="MF_00133">
    <property type="entry name" value="Trp_synth_beta"/>
    <property type="match status" value="1"/>
</dbReference>
<dbReference type="EMBL" id="JADIKL010000008">
    <property type="protein sequence ID" value="MFK2931963.1"/>
    <property type="molecule type" value="Genomic_DNA"/>
</dbReference>
<dbReference type="InterPro" id="IPR001926">
    <property type="entry name" value="TrpB-like_PALP"/>
</dbReference>
<dbReference type="Gene3D" id="3.40.50.1100">
    <property type="match status" value="2"/>
</dbReference>
<dbReference type="SUPFAM" id="SSF53686">
    <property type="entry name" value="Tryptophan synthase beta subunit-like PLP-dependent enzymes"/>
    <property type="match status" value="1"/>
</dbReference>
<evidence type="ECO:0000256" key="2">
    <source>
        <dbReference type="ARBA" id="ARBA00002786"/>
    </source>
</evidence>
<dbReference type="InterPro" id="IPR006654">
    <property type="entry name" value="Trp_synth_beta"/>
</dbReference>
<comment type="cofactor">
    <cofactor evidence="1 12">
        <name>pyridoxal 5'-phosphate</name>
        <dbReference type="ChEBI" id="CHEBI:597326"/>
    </cofactor>
</comment>
<organism evidence="14 15">
    <name type="scientific">Dyella agri</name>
    <dbReference type="NCBI Taxonomy" id="1926869"/>
    <lineage>
        <taxon>Bacteria</taxon>
        <taxon>Pseudomonadati</taxon>
        <taxon>Pseudomonadota</taxon>
        <taxon>Gammaproteobacteria</taxon>
        <taxon>Lysobacterales</taxon>
        <taxon>Rhodanobacteraceae</taxon>
        <taxon>Dyella</taxon>
    </lineage>
</organism>
<evidence type="ECO:0000256" key="8">
    <source>
        <dbReference type="ARBA" id="ARBA00022898"/>
    </source>
</evidence>
<keyword evidence="10 12" id="KW-0456">Lyase</keyword>
<keyword evidence="6 12" id="KW-0028">Amino-acid biosynthesis</keyword>
<dbReference type="Pfam" id="PF00291">
    <property type="entry name" value="PALP"/>
    <property type="match status" value="1"/>
</dbReference>
<dbReference type="PANTHER" id="PTHR48077:SF3">
    <property type="entry name" value="TRYPTOPHAN SYNTHASE"/>
    <property type="match status" value="1"/>
</dbReference>